<organism evidence="1 2">
    <name type="scientific">Mesorhizobium tianshanense</name>
    <dbReference type="NCBI Taxonomy" id="39844"/>
    <lineage>
        <taxon>Bacteria</taxon>
        <taxon>Pseudomonadati</taxon>
        <taxon>Pseudomonadota</taxon>
        <taxon>Alphaproteobacteria</taxon>
        <taxon>Hyphomicrobiales</taxon>
        <taxon>Phyllobacteriaceae</taxon>
        <taxon>Mesorhizobium</taxon>
    </lineage>
</organism>
<dbReference type="RefSeq" id="WP_145716777.1">
    <property type="nucleotide sequence ID" value="NZ_BSPF01000075.1"/>
</dbReference>
<dbReference type="Proteomes" id="UP000317122">
    <property type="component" value="Unassembled WGS sequence"/>
</dbReference>
<protein>
    <submittedName>
        <fullName evidence="1">Uncharacterized protein</fullName>
    </submittedName>
</protein>
<gene>
    <name evidence="1" type="ORF">IQ26_02232</name>
</gene>
<dbReference type="AlphaFoldDB" id="A0A562P332"/>
<evidence type="ECO:0000313" key="1">
    <source>
        <dbReference type="EMBL" id="TWI38809.1"/>
    </source>
</evidence>
<reference evidence="1 2" key="1">
    <citation type="journal article" date="2015" name="Stand. Genomic Sci.">
        <title>Genomic Encyclopedia of Bacterial and Archaeal Type Strains, Phase III: the genomes of soil and plant-associated and newly described type strains.</title>
        <authorList>
            <person name="Whitman W.B."/>
            <person name="Woyke T."/>
            <person name="Klenk H.P."/>
            <person name="Zhou Y."/>
            <person name="Lilburn T.G."/>
            <person name="Beck B.J."/>
            <person name="De Vos P."/>
            <person name="Vandamme P."/>
            <person name="Eisen J.A."/>
            <person name="Garrity G."/>
            <person name="Hugenholtz P."/>
            <person name="Kyrpides N.C."/>
        </authorList>
    </citation>
    <scope>NUCLEOTIDE SEQUENCE [LARGE SCALE GENOMIC DNA]</scope>
    <source>
        <strain evidence="1 2">CGMCC 1.2546</strain>
    </source>
</reference>
<evidence type="ECO:0000313" key="2">
    <source>
        <dbReference type="Proteomes" id="UP000317122"/>
    </source>
</evidence>
<proteinExistence type="predicted"/>
<name>A0A562P332_9HYPH</name>
<comment type="caution">
    <text evidence="1">The sequence shown here is derived from an EMBL/GenBank/DDBJ whole genome shotgun (WGS) entry which is preliminary data.</text>
</comment>
<dbReference type="EMBL" id="VLKT01000011">
    <property type="protein sequence ID" value="TWI38809.1"/>
    <property type="molecule type" value="Genomic_DNA"/>
</dbReference>
<sequence>MTTIVVIISSEAWHQRIDHTRLAVEGGDPKQWAAHCRLFSFLRFDPPLSQFVQSSALDRAEQRAFAIPDQADFTSA</sequence>
<keyword evidence="2" id="KW-1185">Reference proteome</keyword>
<accession>A0A562P332</accession>